<feature type="region of interest" description="Disordered" evidence="1">
    <location>
        <begin position="1"/>
        <end position="30"/>
    </location>
</feature>
<dbReference type="PANTHER" id="PTHR48462:SF1">
    <property type="entry name" value="PROTEIN, PUTATIVE-RELATED"/>
    <property type="match status" value="1"/>
</dbReference>
<dbReference type="Proteomes" id="UP001151760">
    <property type="component" value="Unassembled WGS sequence"/>
</dbReference>
<protein>
    <submittedName>
        <fullName evidence="3">Uncharacterized protein</fullName>
    </submittedName>
</protein>
<name>A0ABQ5G2B8_9ASTR</name>
<evidence type="ECO:0000256" key="2">
    <source>
        <dbReference type="SAM" id="Phobius"/>
    </source>
</evidence>
<feature type="compositionally biased region" description="Low complexity" evidence="1">
    <location>
        <begin position="18"/>
        <end position="27"/>
    </location>
</feature>
<keyword evidence="4" id="KW-1185">Reference proteome</keyword>
<feature type="compositionally biased region" description="Pro residues" evidence="1">
    <location>
        <begin position="8"/>
        <end position="17"/>
    </location>
</feature>
<organism evidence="3 4">
    <name type="scientific">Tanacetum coccineum</name>
    <dbReference type="NCBI Taxonomy" id="301880"/>
    <lineage>
        <taxon>Eukaryota</taxon>
        <taxon>Viridiplantae</taxon>
        <taxon>Streptophyta</taxon>
        <taxon>Embryophyta</taxon>
        <taxon>Tracheophyta</taxon>
        <taxon>Spermatophyta</taxon>
        <taxon>Magnoliopsida</taxon>
        <taxon>eudicotyledons</taxon>
        <taxon>Gunneridae</taxon>
        <taxon>Pentapetalae</taxon>
        <taxon>asterids</taxon>
        <taxon>campanulids</taxon>
        <taxon>Asterales</taxon>
        <taxon>Asteraceae</taxon>
        <taxon>Asteroideae</taxon>
        <taxon>Anthemideae</taxon>
        <taxon>Anthemidinae</taxon>
        <taxon>Tanacetum</taxon>
    </lineage>
</organism>
<gene>
    <name evidence="3" type="ORF">Tco_1028500</name>
</gene>
<sequence length="433" mass="48457">MSGLQDEIPPPPPPPPSSSQTPTQQTPHTVSTIKLPILKKGEYDIWAMKMEHYLTHTDYPTWEVIQNGNGPVSITTDTQGQINVLPPRTAEEIVARERERYKTVGGKHACVDLTGVSPLVGLSSRGFTAGQAALKAALGKVTKHEKACNENQYVFIPFAFDTFGFLAPKAVELLNRVQRVMHNNVMTPRSTDVVFKRIGFAIQKRLAAQLVARLPSTTIDVKVEVLKKRDIVGHNQVLEIESKNVKALYGRDQALYQFVGLCGLLTYLYFLMVVIRDVKPEYKVLKEKMNAYNKTDAKLYGNMFAEDLNEDGGYVAAYWRQVVATLIVISTVSLLATLTSWRVFCRRGANVAEQEHPTPWVRPWNELCGKRIKDAHESYPFVSLVSWDGAYGSMTVPEEPEVFGYILGDQMLSRACFIDDKDILDVGLCGCRD</sequence>
<reference evidence="3" key="1">
    <citation type="journal article" date="2022" name="Int. J. Mol. Sci.">
        <title>Draft Genome of Tanacetum Coccineum: Genomic Comparison of Closely Related Tanacetum-Family Plants.</title>
        <authorList>
            <person name="Yamashiro T."/>
            <person name="Shiraishi A."/>
            <person name="Nakayama K."/>
            <person name="Satake H."/>
        </authorList>
    </citation>
    <scope>NUCLEOTIDE SEQUENCE</scope>
</reference>
<keyword evidence="2" id="KW-0472">Membrane</keyword>
<comment type="caution">
    <text evidence="3">The sequence shown here is derived from an EMBL/GenBank/DDBJ whole genome shotgun (WGS) entry which is preliminary data.</text>
</comment>
<keyword evidence="2" id="KW-1133">Transmembrane helix</keyword>
<feature type="transmembrane region" description="Helical" evidence="2">
    <location>
        <begin position="318"/>
        <end position="338"/>
    </location>
</feature>
<evidence type="ECO:0000256" key="1">
    <source>
        <dbReference type="SAM" id="MobiDB-lite"/>
    </source>
</evidence>
<reference evidence="3" key="2">
    <citation type="submission" date="2022-01" db="EMBL/GenBank/DDBJ databases">
        <authorList>
            <person name="Yamashiro T."/>
            <person name="Shiraishi A."/>
            <person name="Satake H."/>
            <person name="Nakayama K."/>
        </authorList>
    </citation>
    <scope>NUCLEOTIDE SEQUENCE</scope>
</reference>
<accession>A0ABQ5G2B8</accession>
<feature type="transmembrane region" description="Helical" evidence="2">
    <location>
        <begin position="254"/>
        <end position="275"/>
    </location>
</feature>
<keyword evidence="2" id="KW-0812">Transmembrane</keyword>
<dbReference type="PANTHER" id="PTHR48462">
    <property type="entry name" value="PROTEIN, PUTATIVE-RELATED"/>
    <property type="match status" value="1"/>
</dbReference>
<evidence type="ECO:0000313" key="4">
    <source>
        <dbReference type="Proteomes" id="UP001151760"/>
    </source>
</evidence>
<evidence type="ECO:0000313" key="3">
    <source>
        <dbReference type="EMBL" id="GJT69214.1"/>
    </source>
</evidence>
<proteinExistence type="predicted"/>
<dbReference type="EMBL" id="BQNB010017968">
    <property type="protein sequence ID" value="GJT69214.1"/>
    <property type="molecule type" value="Genomic_DNA"/>
</dbReference>